<feature type="region of interest" description="Disordered" evidence="1">
    <location>
        <begin position="151"/>
        <end position="170"/>
    </location>
</feature>
<dbReference type="AlphaFoldDB" id="A0A811JV21"/>
<gene>
    <name evidence="2" type="ORF">BOKJ2_LOCUS1849</name>
</gene>
<feature type="region of interest" description="Disordered" evidence="1">
    <location>
        <begin position="1"/>
        <end position="43"/>
    </location>
</feature>
<evidence type="ECO:0000313" key="2">
    <source>
        <dbReference type="EMBL" id="CAD5207165.1"/>
    </source>
</evidence>
<reference evidence="2" key="1">
    <citation type="submission" date="2020-09" db="EMBL/GenBank/DDBJ databases">
        <authorList>
            <person name="Kikuchi T."/>
        </authorList>
    </citation>
    <scope>NUCLEOTIDE SEQUENCE</scope>
    <source>
        <strain evidence="2">SH1</strain>
    </source>
</reference>
<dbReference type="OrthoDB" id="5867631at2759"/>
<feature type="region of interest" description="Disordered" evidence="1">
    <location>
        <begin position="91"/>
        <end position="110"/>
    </location>
</feature>
<dbReference type="Proteomes" id="UP000614601">
    <property type="component" value="Unassembled WGS sequence"/>
</dbReference>
<protein>
    <submittedName>
        <fullName evidence="2">Uncharacterized protein</fullName>
    </submittedName>
</protein>
<dbReference type="EMBL" id="CAJFDH010000001">
    <property type="protein sequence ID" value="CAD5207165.1"/>
    <property type="molecule type" value="Genomic_DNA"/>
</dbReference>
<dbReference type="EMBL" id="CAJFCW020000001">
    <property type="protein sequence ID" value="CAG9084597.1"/>
    <property type="molecule type" value="Genomic_DNA"/>
</dbReference>
<evidence type="ECO:0000313" key="3">
    <source>
        <dbReference type="Proteomes" id="UP000614601"/>
    </source>
</evidence>
<organism evidence="2 3">
    <name type="scientific">Bursaphelenchus okinawaensis</name>
    <dbReference type="NCBI Taxonomy" id="465554"/>
    <lineage>
        <taxon>Eukaryota</taxon>
        <taxon>Metazoa</taxon>
        <taxon>Ecdysozoa</taxon>
        <taxon>Nematoda</taxon>
        <taxon>Chromadorea</taxon>
        <taxon>Rhabditida</taxon>
        <taxon>Tylenchina</taxon>
        <taxon>Tylenchomorpha</taxon>
        <taxon>Aphelenchoidea</taxon>
        <taxon>Aphelenchoididae</taxon>
        <taxon>Bursaphelenchus</taxon>
    </lineage>
</organism>
<comment type="caution">
    <text evidence="2">The sequence shown here is derived from an EMBL/GenBank/DDBJ whole genome shotgun (WGS) entry which is preliminary data.</text>
</comment>
<dbReference type="Proteomes" id="UP000783686">
    <property type="component" value="Unassembled WGS sequence"/>
</dbReference>
<evidence type="ECO:0000256" key="1">
    <source>
        <dbReference type="SAM" id="MobiDB-lite"/>
    </source>
</evidence>
<proteinExistence type="predicted"/>
<feature type="compositionally biased region" description="Basic and acidic residues" evidence="1">
    <location>
        <begin position="30"/>
        <end position="40"/>
    </location>
</feature>
<keyword evidence="3" id="KW-1185">Reference proteome</keyword>
<accession>A0A811JV21</accession>
<name>A0A811JV21_9BILA</name>
<sequence>MVYLPHTAGETAMPTRETLFDGESSSQRANSDDDDRHQEVEPSPTFVEKQLLALHISLKLEVDEEKRKVTQLLGILRQVRAQLPEAAVKTLDASQNSQLEETGNDDNVSRDDLTELERERDALQADVVKYRHLCGLLRARLEQYNLMLSSAQKEDSVPPNEAGESVVTRF</sequence>
<feature type="compositionally biased region" description="Polar residues" evidence="1">
    <location>
        <begin position="92"/>
        <end position="101"/>
    </location>
</feature>